<comment type="caution">
    <text evidence="1">The sequence shown here is derived from an EMBL/GenBank/DDBJ whole genome shotgun (WGS) entry which is preliminary data.</text>
</comment>
<reference evidence="1" key="1">
    <citation type="journal article" date="2014" name="Front. Microbiol.">
        <title>High frequency of phylogenetically diverse reductive dehalogenase-homologous genes in deep subseafloor sedimentary metagenomes.</title>
        <authorList>
            <person name="Kawai M."/>
            <person name="Futagami T."/>
            <person name="Toyoda A."/>
            <person name="Takaki Y."/>
            <person name="Nishi S."/>
            <person name="Hori S."/>
            <person name="Arai W."/>
            <person name="Tsubouchi T."/>
            <person name="Morono Y."/>
            <person name="Uchiyama I."/>
            <person name="Ito T."/>
            <person name="Fujiyama A."/>
            <person name="Inagaki F."/>
            <person name="Takami H."/>
        </authorList>
    </citation>
    <scope>NUCLEOTIDE SEQUENCE</scope>
    <source>
        <strain evidence="1">Expedition CK06-06</strain>
    </source>
</reference>
<dbReference type="AlphaFoldDB" id="X1C855"/>
<gene>
    <name evidence="1" type="ORF">S01H4_38053</name>
</gene>
<sequence length="214" mass="25527">MDQLIIKGSVSTPQARFFCKCIDIDDKIHVRCEIGKRVKIDYEKMGYDTLREVRLAISGYEVKDRVIQNYEDKNNTVLDLDELDFAERIYAIHEFQYDSKHNSGDQQLLDKLLSEFKTVAINLGIDLSDDVRIFDTKGIKNEQYKDYVKDLRRRQDEAIKSLEKFYKDYYGGLREKRRKEEERIANMPRAVNVRVIERANPERKRRRDHEILKK</sequence>
<evidence type="ECO:0000313" key="1">
    <source>
        <dbReference type="EMBL" id="GAH04261.1"/>
    </source>
</evidence>
<organism evidence="1">
    <name type="scientific">marine sediment metagenome</name>
    <dbReference type="NCBI Taxonomy" id="412755"/>
    <lineage>
        <taxon>unclassified sequences</taxon>
        <taxon>metagenomes</taxon>
        <taxon>ecological metagenomes</taxon>
    </lineage>
</organism>
<name>X1C855_9ZZZZ</name>
<dbReference type="EMBL" id="BART01020488">
    <property type="protein sequence ID" value="GAH04261.1"/>
    <property type="molecule type" value="Genomic_DNA"/>
</dbReference>
<proteinExistence type="predicted"/>
<accession>X1C855</accession>
<protein>
    <submittedName>
        <fullName evidence="1">Uncharacterized protein</fullName>
    </submittedName>
</protein>